<feature type="region of interest" description="Disordered" evidence="1">
    <location>
        <begin position="879"/>
        <end position="900"/>
    </location>
</feature>
<dbReference type="InterPro" id="IPR013815">
    <property type="entry name" value="ATP_grasp_subdomain_1"/>
</dbReference>
<dbReference type="EMBL" id="CP007142">
    <property type="protein sequence ID" value="AJQ97184.1"/>
    <property type="molecule type" value="Genomic_DNA"/>
</dbReference>
<dbReference type="HOGENOM" id="CLU_005950_0_0_6"/>
<feature type="compositionally biased region" description="Low complexity" evidence="1">
    <location>
        <begin position="889"/>
        <end position="900"/>
    </location>
</feature>
<feature type="domain" description="PEP-utilising enzyme mobile" evidence="2">
    <location>
        <begin position="808"/>
        <end position="877"/>
    </location>
</feature>
<keyword evidence="4" id="KW-0670">Pyruvate</keyword>
<dbReference type="Pfam" id="PF01326">
    <property type="entry name" value="PPDK_N"/>
    <property type="match status" value="1"/>
</dbReference>
<dbReference type="GO" id="GO:0005524">
    <property type="term" value="F:ATP binding"/>
    <property type="evidence" value="ECO:0007669"/>
    <property type="project" value="InterPro"/>
</dbReference>
<accession>A0A0C5W3H8</accession>
<dbReference type="InterPro" id="IPR002192">
    <property type="entry name" value="PPDK_AMP/ATP-bd"/>
</dbReference>
<dbReference type="Pfam" id="PF00391">
    <property type="entry name" value="PEP-utilizers"/>
    <property type="match status" value="1"/>
</dbReference>
<dbReference type="Proteomes" id="UP000032266">
    <property type="component" value="Chromosome"/>
</dbReference>
<dbReference type="GO" id="GO:0016301">
    <property type="term" value="F:kinase activity"/>
    <property type="evidence" value="ECO:0007669"/>
    <property type="project" value="UniProtKB-KW"/>
</dbReference>
<dbReference type="SUPFAM" id="SSF56059">
    <property type="entry name" value="Glutathione synthetase ATP-binding domain-like"/>
    <property type="match status" value="1"/>
</dbReference>
<sequence>MTHYIIDSKNYAAYPNVPLGGKAKNLFLLQSAGIQVPEFICVSAQAYTQATTHIQAQINARLDACDFNSLASLTATSQAIKALILDCDLDNDLKAQLEHSLQQLQPWDRFSVRSSAVNEDGAQSSFAGQLGTWLNVSRENVVARIKDCWASAFEPGILTYIHKRTDTRHDTNAVAVVIQRMIDAGSSGVMFQADPQHGIDKLAIVAGYGLGEGIVGDKVETDAYLYHKQSGEWQLTVNEKQRYLCYHPEGGTCEQPLAEHLRTQPVLTDAQRFELLQASNRIAALYDSYQDIEWSYDQDGQLYILQSRPITTIPQGHERVFDNSNIIESYPGVILPMTFSIVRLDYYHCMKGTMLKLGIPADTIDRREEVLKHLVGYINGRTYYNISNWYRVFLTLPYFKQRFIEYFEQMVGTDGSFSETLDDVPLSLIEKLKIAVMFPLKFLYHSLRHNHLISQYFATTSQIRREFEAIDLANAGSDELIGALQNFVDRFTKAMTVPLLNDFFAMFFMAVTREQFAKAGLADGETLVNRLLANQYIESTKPVDSLKQLINEVRADATLSGYLQNLQQQPELNQPDRLAQALTQQGYKTFSQQLKQHIDDYGHRSPKELIMEANTFRENPFQLLAILVESASLNQPATPETDDAGQQLEQSLQNHKRGRWLKWLLKKTRQAIAHREATRLDRGLHFSFFRTLLHRIGDRMVNENVLMARDDIFYLTVPELNDYRQGCAVNDDLKRLIELRKTQAQRWQQKQQEGKIFTRGSVYANTIPDSHLNLQINPDSLKGVGCSDGQVSSVARIISDPSQEMDIKGKIMVSETTDPGWVFLMTLSAGLISERGSLLSHTAIIGRELGIPTIVGVKNATRYIQDGSTISMDGKTGEIQLQNPEDKPTSTAAEAAVSEA</sequence>
<organism evidence="4 5">
    <name type="scientific">Gynuella sunshinyii YC6258</name>
    <dbReference type="NCBI Taxonomy" id="1445510"/>
    <lineage>
        <taxon>Bacteria</taxon>
        <taxon>Pseudomonadati</taxon>
        <taxon>Pseudomonadota</taxon>
        <taxon>Gammaproteobacteria</taxon>
        <taxon>Oceanospirillales</taxon>
        <taxon>Saccharospirillaceae</taxon>
        <taxon>Gynuella</taxon>
    </lineage>
</organism>
<keyword evidence="5" id="KW-1185">Reference proteome</keyword>
<dbReference type="PANTHER" id="PTHR43615:SF1">
    <property type="entry name" value="PPDK_N DOMAIN-CONTAINING PROTEIN"/>
    <property type="match status" value="1"/>
</dbReference>
<keyword evidence="4" id="KW-0808">Transferase</keyword>
<dbReference type="Gene3D" id="3.50.30.10">
    <property type="entry name" value="Phosphohistidine domain"/>
    <property type="match status" value="1"/>
</dbReference>
<dbReference type="AlphaFoldDB" id="A0A0C5W3H8"/>
<dbReference type="STRING" id="1445510.YC6258_05154"/>
<evidence type="ECO:0000256" key="1">
    <source>
        <dbReference type="SAM" id="MobiDB-lite"/>
    </source>
</evidence>
<dbReference type="OrthoDB" id="9765468at2"/>
<dbReference type="Gene3D" id="3.30.1490.20">
    <property type="entry name" value="ATP-grasp fold, A domain"/>
    <property type="match status" value="1"/>
</dbReference>
<dbReference type="RefSeq" id="WP_044618985.1">
    <property type="nucleotide sequence ID" value="NZ_CP007142.1"/>
</dbReference>
<keyword evidence="4" id="KW-0418">Kinase</keyword>
<dbReference type="InterPro" id="IPR051549">
    <property type="entry name" value="PEP_Utilizing_Enz"/>
</dbReference>
<dbReference type="Gene3D" id="3.30.470.20">
    <property type="entry name" value="ATP-grasp fold, B domain"/>
    <property type="match status" value="1"/>
</dbReference>
<dbReference type="KEGG" id="gsn:YC6258_05154"/>
<feature type="domain" description="Pyruvate phosphate dikinase AMP/ATP-binding" evidence="3">
    <location>
        <begin position="19"/>
        <end position="318"/>
    </location>
</feature>
<proteinExistence type="predicted"/>
<name>A0A0C5W3H8_9GAMM</name>
<dbReference type="InterPro" id="IPR036637">
    <property type="entry name" value="Phosphohistidine_dom_sf"/>
</dbReference>
<reference evidence="4 5" key="1">
    <citation type="submission" date="2014-01" db="EMBL/GenBank/DDBJ databases">
        <title>Full genme sequencing of cellulolytic bacterium Gynuella sunshinyii YC6258T gen. nov., sp. nov.</title>
        <authorList>
            <person name="Khan H."/>
            <person name="Chung E.J."/>
            <person name="Chung Y.R."/>
        </authorList>
    </citation>
    <scope>NUCLEOTIDE SEQUENCE [LARGE SCALE GENOMIC DNA]</scope>
    <source>
        <strain evidence="4 5">YC6258</strain>
    </source>
</reference>
<evidence type="ECO:0000313" key="4">
    <source>
        <dbReference type="EMBL" id="AJQ97184.1"/>
    </source>
</evidence>
<dbReference type="InterPro" id="IPR008279">
    <property type="entry name" value="PEP-util_enz_mobile_dom"/>
</dbReference>
<gene>
    <name evidence="4" type="ORF">YC6258_05154</name>
</gene>
<evidence type="ECO:0000259" key="3">
    <source>
        <dbReference type="Pfam" id="PF01326"/>
    </source>
</evidence>
<dbReference type="PANTHER" id="PTHR43615">
    <property type="entry name" value="PHOSPHOENOLPYRUVATE SYNTHASE-RELATED"/>
    <property type="match status" value="1"/>
</dbReference>
<protein>
    <submittedName>
        <fullName evidence="4">Phosphoenolpyruvate synthase/pyruvate phosphate dikinase</fullName>
    </submittedName>
</protein>
<evidence type="ECO:0000313" key="5">
    <source>
        <dbReference type="Proteomes" id="UP000032266"/>
    </source>
</evidence>
<evidence type="ECO:0000259" key="2">
    <source>
        <dbReference type="Pfam" id="PF00391"/>
    </source>
</evidence>
<dbReference type="SUPFAM" id="SSF52009">
    <property type="entry name" value="Phosphohistidine domain"/>
    <property type="match status" value="1"/>
</dbReference>